<organism evidence="1">
    <name type="scientific">Anguilla anguilla</name>
    <name type="common">European freshwater eel</name>
    <name type="synonym">Muraena anguilla</name>
    <dbReference type="NCBI Taxonomy" id="7936"/>
    <lineage>
        <taxon>Eukaryota</taxon>
        <taxon>Metazoa</taxon>
        <taxon>Chordata</taxon>
        <taxon>Craniata</taxon>
        <taxon>Vertebrata</taxon>
        <taxon>Euteleostomi</taxon>
        <taxon>Actinopterygii</taxon>
        <taxon>Neopterygii</taxon>
        <taxon>Teleostei</taxon>
        <taxon>Anguilliformes</taxon>
        <taxon>Anguillidae</taxon>
        <taxon>Anguilla</taxon>
    </lineage>
</organism>
<proteinExistence type="predicted"/>
<dbReference type="EMBL" id="GBXM01091929">
    <property type="protein sequence ID" value="JAH16648.1"/>
    <property type="molecule type" value="Transcribed_RNA"/>
</dbReference>
<reference evidence="1" key="1">
    <citation type="submission" date="2014-11" db="EMBL/GenBank/DDBJ databases">
        <authorList>
            <person name="Amaro Gonzalez C."/>
        </authorList>
    </citation>
    <scope>NUCLEOTIDE SEQUENCE</scope>
</reference>
<protein>
    <submittedName>
        <fullName evidence="1">Uncharacterized protein</fullName>
    </submittedName>
</protein>
<dbReference type="AlphaFoldDB" id="A0A0E9QKM3"/>
<evidence type="ECO:0000313" key="1">
    <source>
        <dbReference type="EMBL" id="JAH16648.1"/>
    </source>
</evidence>
<accession>A0A0E9QKM3</accession>
<sequence length="29" mass="3353">MQAGLNLGRYPILIQIQKMALNFYRASKN</sequence>
<reference evidence="1" key="2">
    <citation type="journal article" date="2015" name="Fish Shellfish Immunol.">
        <title>Early steps in the European eel (Anguilla anguilla)-Vibrio vulnificus interaction in the gills: Role of the RtxA13 toxin.</title>
        <authorList>
            <person name="Callol A."/>
            <person name="Pajuelo D."/>
            <person name="Ebbesson L."/>
            <person name="Teles M."/>
            <person name="MacKenzie S."/>
            <person name="Amaro C."/>
        </authorList>
    </citation>
    <scope>NUCLEOTIDE SEQUENCE</scope>
</reference>
<name>A0A0E9QKM3_ANGAN</name>